<keyword evidence="2" id="KW-1185">Reference proteome</keyword>
<evidence type="ECO:0000313" key="1">
    <source>
        <dbReference type="EMBL" id="PPE06942.1"/>
    </source>
</evidence>
<sequence>MTDLIYFRDALALRAEHNNFCTMGFFRVMPNGATPVLLFNSAFRGSMFIYPFFCSMQAFSKIASIHLPPHYFCIAKIWVL</sequence>
<name>A0A2S5RI91_9PROT</name>
<dbReference type="Proteomes" id="UP000239425">
    <property type="component" value="Unassembled WGS sequence"/>
</dbReference>
<evidence type="ECO:0000313" key="2">
    <source>
        <dbReference type="Proteomes" id="UP000239425"/>
    </source>
</evidence>
<reference evidence="1 2" key="1">
    <citation type="submission" date="2017-11" db="EMBL/GenBank/DDBJ databases">
        <title>Comparative genomic analysis of Holospora spp., intranuclear symbionts of paramecia.</title>
        <authorList>
            <person name="Garushyants S.K."/>
            <person name="Beliavskaya A."/>
            <person name="Malko D.B."/>
            <person name="Logacheva M.D."/>
            <person name="Rautian M.S."/>
            <person name="Gelfand M.S."/>
        </authorList>
    </citation>
    <scope>NUCLEOTIDE SEQUENCE [LARGE SCALE GENOMIC DNA]</scope>
    <source>
        <strain evidence="2">02AZ16</strain>
    </source>
</reference>
<dbReference type="EMBL" id="PHHC01000002">
    <property type="protein sequence ID" value="PPE06942.1"/>
    <property type="molecule type" value="Genomic_DNA"/>
</dbReference>
<dbReference type="AlphaFoldDB" id="A0A2S5RI91"/>
<protein>
    <submittedName>
        <fullName evidence="1">Uncharacterized protein</fullName>
    </submittedName>
</protein>
<gene>
    <name evidence="1" type="ORF">HCUR_00004</name>
</gene>
<accession>A0A2S5RI91</accession>
<organism evidence="1 2">
    <name type="scientific">Holospora curviuscula</name>
    <dbReference type="NCBI Taxonomy" id="1082868"/>
    <lineage>
        <taxon>Bacteria</taxon>
        <taxon>Pseudomonadati</taxon>
        <taxon>Pseudomonadota</taxon>
        <taxon>Alphaproteobacteria</taxon>
        <taxon>Holosporales</taxon>
        <taxon>Holosporaceae</taxon>
        <taxon>Holospora</taxon>
    </lineage>
</organism>
<comment type="caution">
    <text evidence="1">The sequence shown here is derived from an EMBL/GenBank/DDBJ whole genome shotgun (WGS) entry which is preliminary data.</text>
</comment>
<proteinExistence type="predicted"/>